<reference evidence="3" key="1">
    <citation type="journal article" date="2005" name="Nature">
        <title>Sequencing of Aspergillus nidulans and comparative analysis with A. fumigatus and A. oryzae.</title>
        <authorList>
            <person name="Galagan J.E."/>
            <person name="Calvo S.E."/>
            <person name="Cuomo C."/>
            <person name="Ma L.J."/>
            <person name="Wortman J.R."/>
            <person name="Batzoglou S."/>
            <person name="Lee S.I."/>
            <person name="Basturkmen M."/>
            <person name="Spevak C.C."/>
            <person name="Clutterbuck J."/>
            <person name="Kapitonov V."/>
            <person name="Jurka J."/>
            <person name="Scazzocchio C."/>
            <person name="Farman M."/>
            <person name="Butler J."/>
            <person name="Purcell S."/>
            <person name="Harris S."/>
            <person name="Braus G.H."/>
            <person name="Draht O."/>
            <person name="Busch S."/>
            <person name="D'Enfert C."/>
            <person name="Bouchier C."/>
            <person name="Goldman G.H."/>
            <person name="Bell-Pedersen D."/>
            <person name="Griffiths-Jones S."/>
            <person name="Doonan J.H."/>
            <person name="Yu J."/>
            <person name="Vienken K."/>
            <person name="Pain A."/>
            <person name="Freitag M."/>
            <person name="Selker E.U."/>
            <person name="Archer D.B."/>
            <person name="Penalva M.A."/>
            <person name="Oakley B.R."/>
            <person name="Momany M."/>
            <person name="Tanaka T."/>
            <person name="Kumagai T."/>
            <person name="Asai K."/>
            <person name="Machida M."/>
            <person name="Nierman W.C."/>
            <person name="Denning D.W."/>
            <person name="Caddick M."/>
            <person name="Hynes M."/>
            <person name="Paoletti M."/>
            <person name="Fischer R."/>
            <person name="Miller B."/>
            <person name="Dyer P."/>
            <person name="Sachs M.S."/>
            <person name="Osmani S.A."/>
            <person name="Birren B.W."/>
        </authorList>
    </citation>
    <scope>NUCLEOTIDE SEQUENCE [LARGE SCALE GENOMIC DNA]</scope>
    <source>
        <strain evidence="3">FGSC A4 / ATCC 38163 / CBS 112.46 / NRRL 194 / M139</strain>
    </source>
</reference>
<name>C8VTE5_EMENI</name>
<feature type="compositionally biased region" description="Polar residues" evidence="1">
    <location>
        <begin position="10"/>
        <end position="30"/>
    </location>
</feature>
<keyword evidence="3" id="KW-1185">Reference proteome</keyword>
<dbReference type="HOGENOM" id="CLU_3406371_0_0_1"/>
<dbReference type="EMBL" id="BN001308">
    <property type="protein sequence ID" value="CBF88135.1"/>
    <property type="molecule type" value="Genomic_DNA"/>
</dbReference>
<dbReference type="KEGG" id="ani:ANIA_11295"/>
<accession>C8VTE5</accession>
<protein>
    <submittedName>
        <fullName evidence="2">Uncharacterized protein</fullName>
    </submittedName>
</protein>
<gene>
    <name evidence="2" type="ORF">ANIA_11295</name>
</gene>
<evidence type="ECO:0000256" key="1">
    <source>
        <dbReference type="SAM" id="MobiDB-lite"/>
    </source>
</evidence>
<evidence type="ECO:0000313" key="3">
    <source>
        <dbReference type="Proteomes" id="UP000000560"/>
    </source>
</evidence>
<sequence length="30" mass="3234">MELAGIPGANSPTSSFKRPFQSSLSRLVVR</sequence>
<dbReference type="Proteomes" id="UP000000560">
    <property type="component" value="Chromosome VIII"/>
</dbReference>
<organism evidence="2 3">
    <name type="scientific">Emericella nidulans (strain FGSC A4 / ATCC 38163 / CBS 112.46 / NRRL 194 / M139)</name>
    <name type="common">Aspergillus nidulans</name>
    <dbReference type="NCBI Taxonomy" id="227321"/>
    <lineage>
        <taxon>Eukaryota</taxon>
        <taxon>Fungi</taxon>
        <taxon>Dikarya</taxon>
        <taxon>Ascomycota</taxon>
        <taxon>Pezizomycotina</taxon>
        <taxon>Eurotiomycetes</taxon>
        <taxon>Eurotiomycetidae</taxon>
        <taxon>Eurotiales</taxon>
        <taxon>Aspergillaceae</taxon>
        <taxon>Aspergillus</taxon>
        <taxon>Aspergillus subgen. Nidulantes</taxon>
    </lineage>
</organism>
<reference evidence="3" key="2">
    <citation type="journal article" date="2009" name="Fungal Genet. Biol.">
        <title>The 2008 update of the Aspergillus nidulans genome annotation: a community effort.</title>
        <authorList>
            <person name="Wortman J.R."/>
            <person name="Gilsenan J.M."/>
            <person name="Joardar V."/>
            <person name="Deegan J."/>
            <person name="Clutterbuck J."/>
            <person name="Andersen M.R."/>
            <person name="Archer D."/>
            <person name="Bencina M."/>
            <person name="Braus G."/>
            <person name="Coutinho P."/>
            <person name="von Dohren H."/>
            <person name="Doonan J."/>
            <person name="Driessen A.J."/>
            <person name="Durek P."/>
            <person name="Espeso E."/>
            <person name="Fekete E."/>
            <person name="Flipphi M."/>
            <person name="Estrada C.G."/>
            <person name="Geysens S."/>
            <person name="Goldman G."/>
            <person name="de Groot P.W."/>
            <person name="Hansen K."/>
            <person name="Harris S.D."/>
            <person name="Heinekamp T."/>
            <person name="Helmstaedt K."/>
            <person name="Henrissat B."/>
            <person name="Hofmann G."/>
            <person name="Homan T."/>
            <person name="Horio T."/>
            <person name="Horiuchi H."/>
            <person name="James S."/>
            <person name="Jones M."/>
            <person name="Karaffa L."/>
            <person name="Karanyi Z."/>
            <person name="Kato M."/>
            <person name="Keller N."/>
            <person name="Kelly D.E."/>
            <person name="Kiel J.A."/>
            <person name="Kim J.M."/>
            <person name="van der Klei I.J."/>
            <person name="Klis F.M."/>
            <person name="Kovalchuk A."/>
            <person name="Krasevec N."/>
            <person name="Kubicek C.P."/>
            <person name="Liu B."/>
            <person name="Maccabe A."/>
            <person name="Meyer V."/>
            <person name="Mirabito P."/>
            <person name="Miskei M."/>
            <person name="Mos M."/>
            <person name="Mullins J."/>
            <person name="Nelson D.R."/>
            <person name="Nielsen J."/>
            <person name="Oakley B.R."/>
            <person name="Osmani S.A."/>
            <person name="Pakula T."/>
            <person name="Paszewski A."/>
            <person name="Paulsen I."/>
            <person name="Pilsyk S."/>
            <person name="Pocsi I."/>
            <person name="Punt P.J."/>
            <person name="Ram A.F."/>
            <person name="Ren Q."/>
            <person name="Robellet X."/>
            <person name="Robson G."/>
            <person name="Seiboth B."/>
            <person name="van Solingen P."/>
            <person name="Specht T."/>
            <person name="Sun J."/>
            <person name="Taheri-Talesh N."/>
            <person name="Takeshita N."/>
            <person name="Ussery D."/>
            <person name="vanKuyk P.A."/>
            <person name="Visser H."/>
            <person name="van de Vondervoort P.J."/>
            <person name="de Vries R.P."/>
            <person name="Walton J."/>
            <person name="Xiang X."/>
            <person name="Xiong Y."/>
            <person name="Zeng A.P."/>
            <person name="Brandt B.W."/>
            <person name="Cornell M.J."/>
            <person name="van den Hondel C.A."/>
            <person name="Visser J."/>
            <person name="Oliver S.G."/>
            <person name="Turner G."/>
        </authorList>
    </citation>
    <scope>GENOME REANNOTATION</scope>
    <source>
        <strain evidence="3">FGSC A4 / ATCC 38163 / CBS 112.46 / NRRL 194 / M139</strain>
    </source>
</reference>
<proteinExistence type="predicted"/>
<dbReference type="InParanoid" id="C8VTE5"/>
<dbReference type="AlphaFoldDB" id="C8VTE5"/>
<dbReference type="GeneID" id="74896900"/>
<dbReference type="RefSeq" id="XP_050469049.1">
    <property type="nucleotide sequence ID" value="XM_050613218.1"/>
</dbReference>
<feature type="region of interest" description="Disordered" evidence="1">
    <location>
        <begin position="1"/>
        <end position="30"/>
    </location>
</feature>
<evidence type="ECO:0000313" key="2">
    <source>
        <dbReference type="EMBL" id="CBF88135.1"/>
    </source>
</evidence>